<comment type="caution">
    <text evidence="1">The sequence shown here is derived from an EMBL/GenBank/DDBJ whole genome shotgun (WGS) entry which is preliminary data.</text>
</comment>
<dbReference type="Proteomes" id="UP000242972">
    <property type="component" value="Unassembled WGS sequence"/>
</dbReference>
<evidence type="ECO:0000313" key="2">
    <source>
        <dbReference type="Proteomes" id="UP000242972"/>
    </source>
</evidence>
<reference evidence="1 2" key="1">
    <citation type="journal article" date="2014" name="BMC Genomics">
        <title>Comparison of environmental and isolate Sulfobacillus genomes reveals diverse carbon, sulfur, nitrogen, and hydrogen metabolisms.</title>
        <authorList>
            <person name="Justice N.B."/>
            <person name="Norman A."/>
            <person name="Brown C.T."/>
            <person name="Singh A."/>
            <person name="Thomas B.C."/>
            <person name="Banfield J.F."/>
        </authorList>
    </citation>
    <scope>NUCLEOTIDE SEQUENCE [LARGE SCALE GENOMIC DNA]</scope>
    <source>
        <strain evidence="1">AMDSBA4</strain>
    </source>
</reference>
<proteinExistence type="predicted"/>
<dbReference type="AlphaFoldDB" id="A0A2T2X899"/>
<name>A0A2T2X899_9FIRM</name>
<dbReference type="EMBL" id="PXYW01000076">
    <property type="protein sequence ID" value="PSR30720.1"/>
    <property type="molecule type" value="Genomic_DNA"/>
</dbReference>
<accession>A0A2T2X899</accession>
<sequence>MFRKKRPISTPASYRLPPADRLRLEADFLERVYDALDRTRDVGGVVERELNVKNRDHPHWWWVLHGTRERWCLEIHDNRIPELVGKPYYLDPVGDPSFFDSFWSQEPIDLDPQIPEENYFIGNISTAMDESLLGQAEALRAYKSGATPDNPPWVHTIESA</sequence>
<gene>
    <name evidence="1" type="ORF">C7B46_17630</name>
</gene>
<evidence type="ECO:0000313" key="1">
    <source>
        <dbReference type="EMBL" id="PSR30720.1"/>
    </source>
</evidence>
<protein>
    <submittedName>
        <fullName evidence="1">Uncharacterized protein</fullName>
    </submittedName>
</protein>
<organism evidence="1 2">
    <name type="scientific">Sulfobacillus benefaciens</name>
    <dbReference type="NCBI Taxonomy" id="453960"/>
    <lineage>
        <taxon>Bacteria</taxon>
        <taxon>Bacillati</taxon>
        <taxon>Bacillota</taxon>
        <taxon>Clostridia</taxon>
        <taxon>Eubacteriales</taxon>
        <taxon>Clostridiales Family XVII. Incertae Sedis</taxon>
        <taxon>Sulfobacillus</taxon>
    </lineage>
</organism>